<dbReference type="EMBL" id="UYSL01020267">
    <property type="protein sequence ID" value="VDL73771.1"/>
    <property type="molecule type" value="Genomic_DNA"/>
</dbReference>
<evidence type="ECO:0000313" key="2">
    <source>
        <dbReference type="Proteomes" id="UP000271162"/>
    </source>
</evidence>
<organism evidence="3">
    <name type="scientific">Nippostrongylus brasiliensis</name>
    <name type="common">Rat hookworm</name>
    <dbReference type="NCBI Taxonomy" id="27835"/>
    <lineage>
        <taxon>Eukaryota</taxon>
        <taxon>Metazoa</taxon>
        <taxon>Ecdysozoa</taxon>
        <taxon>Nematoda</taxon>
        <taxon>Chromadorea</taxon>
        <taxon>Rhabditida</taxon>
        <taxon>Rhabditina</taxon>
        <taxon>Rhabditomorpha</taxon>
        <taxon>Strongyloidea</taxon>
        <taxon>Heligmosomidae</taxon>
        <taxon>Nippostrongylus</taxon>
    </lineage>
</organism>
<dbReference type="InterPro" id="IPR001753">
    <property type="entry name" value="Enoyl-CoA_hydra/iso"/>
</dbReference>
<dbReference type="STRING" id="27835.A0A0N4Y333"/>
<dbReference type="InterPro" id="IPR029045">
    <property type="entry name" value="ClpP/crotonase-like_dom_sf"/>
</dbReference>
<dbReference type="WBParaSite" id="NBR_0001018101-mRNA-1">
    <property type="protein sequence ID" value="NBR_0001018101-mRNA-1"/>
    <property type="gene ID" value="NBR_0001018101"/>
</dbReference>
<dbReference type="PANTHER" id="PTHR43684:SF14">
    <property type="entry name" value="PROTEIN CBG16141"/>
    <property type="match status" value="1"/>
</dbReference>
<dbReference type="Proteomes" id="UP000271162">
    <property type="component" value="Unassembled WGS sequence"/>
</dbReference>
<keyword evidence="2" id="KW-1185">Reference proteome</keyword>
<dbReference type="AlphaFoldDB" id="A0A0N4Y333"/>
<reference evidence="1 2" key="2">
    <citation type="submission" date="2018-11" db="EMBL/GenBank/DDBJ databases">
        <authorList>
            <consortium name="Pathogen Informatics"/>
        </authorList>
    </citation>
    <scope>NUCLEOTIDE SEQUENCE [LARGE SCALE GENOMIC DNA]</scope>
</reference>
<reference evidence="3" key="1">
    <citation type="submission" date="2017-02" db="UniProtKB">
        <authorList>
            <consortium name="WormBaseParasite"/>
        </authorList>
    </citation>
    <scope>IDENTIFICATION</scope>
</reference>
<dbReference type="InterPro" id="IPR014748">
    <property type="entry name" value="Enoyl-CoA_hydra_C"/>
</dbReference>
<dbReference type="OMA" id="FQAIMDF"/>
<sequence length="248" mass="27504">MTAHVLTEKVGNVFWIRLNRPDKYNAISSEMYYALIAAFDEADSDDDILITVFTAGSDFSPRELQNDSFVGKAGSGSPYKLWADSIIRHSKLLVAIVNGPAVGIACTTLGLCDVVLASDKAYFLCPFTQLGLNAEACSSYTFLQRMGYLKAAQLLLLSEKMTATEALQAGLVTKVIPHADLMAEAQKIISKYSKLAHQSVLVSKRLLRPEVEVDKLLTVNRREYEVLMKQFTCDETLERMMAKFSSKI</sequence>
<protein>
    <submittedName>
        <fullName evidence="3">Enoyl-CoA delta isomerase 2, mitochondrial (inferred by orthology to a human protein)</fullName>
    </submittedName>
</protein>
<gene>
    <name evidence="1" type="ORF">NBR_LOCUS10182</name>
</gene>
<evidence type="ECO:0000313" key="3">
    <source>
        <dbReference type="WBParaSite" id="NBR_0001018101-mRNA-1"/>
    </source>
</evidence>
<evidence type="ECO:0000313" key="1">
    <source>
        <dbReference type="EMBL" id="VDL73771.1"/>
    </source>
</evidence>
<dbReference type="InterPro" id="IPR051053">
    <property type="entry name" value="ECH/Chromodomain_protein"/>
</dbReference>
<dbReference type="Gene3D" id="1.10.12.10">
    <property type="entry name" value="Lyase 2-enoyl-coa Hydratase, Chain A, domain 2"/>
    <property type="match status" value="1"/>
</dbReference>
<accession>A0A0N4Y333</accession>
<dbReference type="SUPFAM" id="SSF52096">
    <property type="entry name" value="ClpP/crotonase"/>
    <property type="match status" value="1"/>
</dbReference>
<dbReference type="CDD" id="cd06558">
    <property type="entry name" value="crotonase-like"/>
    <property type="match status" value="1"/>
</dbReference>
<dbReference type="PANTHER" id="PTHR43684">
    <property type="match status" value="1"/>
</dbReference>
<name>A0A0N4Y333_NIPBR</name>
<dbReference type="Pfam" id="PF00378">
    <property type="entry name" value="ECH_1"/>
    <property type="match status" value="1"/>
</dbReference>
<proteinExistence type="predicted"/>
<dbReference type="Gene3D" id="3.90.226.10">
    <property type="entry name" value="2-enoyl-CoA Hydratase, Chain A, domain 1"/>
    <property type="match status" value="1"/>
</dbReference>